<sequence>MLDGGEVLLALCHYGVVSRRCYLAYYPSYLLSAGATAVKGVRGFADGVYPLKMGALINWREEVACDGEITSDYRW</sequence>
<gene>
    <name evidence="1" type="ORF">FHS30_001304</name>
</gene>
<evidence type="ECO:0000313" key="2">
    <source>
        <dbReference type="Proteomes" id="UP000559987"/>
    </source>
</evidence>
<keyword evidence="2" id="KW-1185">Reference proteome</keyword>
<dbReference type="AlphaFoldDB" id="A0A839UNK8"/>
<reference evidence="1 2" key="1">
    <citation type="submission" date="2020-08" db="EMBL/GenBank/DDBJ databases">
        <title>Genomic Encyclopedia of Type Strains, Phase III (KMG-III): the genomes of soil and plant-associated and newly described type strains.</title>
        <authorList>
            <person name="Whitman W."/>
        </authorList>
    </citation>
    <scope>NUCLEOTIDE SEQUENCE [LARGE SCALE GENOMIC DNA]</scope>
    <source>
        <strain evidence="1 2">CECT 8571</strain>
    </source>
</reference>
<organism evidence="1 2">
    <name type="scientific">Simiduia aestuariiviva</name>
    <dbReference type="NCBI Taxonomy" id="1510459"/>
    <lineage>
        <taxon>Bacteria</taxon>
        <taxon>Pseudomonadati</taxon>
        <taxon>Pseudomonadota</taxon>
        <taxon>Gammaproteobacteria</taxon>
        <taxon>Cellvibrionales</taxon>
        <taxon>Cellvibrionaceae</taxon>
        <taxon>Simiduia</taxon>
    </lineage>
</organism>
<evidence type="ECO:0000313" key="1">
    <source>
        <dbReference type="EMBL" id="MBB3168120.1"/>
    </source>
</evidence>
<comment type="caution">
    <text evidence="1">The sequence shown here is derived from an EMBL/GenBank/DDBJ whole genome shotgun (WGS) entry which is preliminary data.</text>
</comment>
<accession>A0A839UNK8</accession>
<proteinExistence type="predicted"/>
<protein>
    <submittedName>
        <fullName evidence="1">Uncharacterized protein</fullName>
    </submittedName>
</protein>
<dbReference type="Proteomes" id="UP000559987">
    <property type="component" value="Unassembled WGS sequence"/>
</dbReference>
<name>A0A839UNK8_9GAMM</name>
<dbReference type="EMBL" id="JACHXZ010000002">
    <property type="protein sequence ID" value="MBB3168120.1"/>
    <property type="molecule type" value="Genomic_DNA"/>
</dbReference>